<dbReference type="PROSITE" id="PS50297">
    <property type="entry name" value="ANK_REP_REGION"/>
    <property type="match status" value="1"/>
</dbReference>
<dbReference type="SUPFAM" id="SSF48403">
    <property type="entry name" value="Ankyrin repeat"/>
    <property type="match status" value="1"/>
</dbReference>
<sequence length="153" mass="17359">MSLNKACKNGDVSQVQLLLSGDEVVDINDQYSYSSPLYAACKLGNIAIVKLLLATGRRVNINKGVHCYTDYCSNLFAAYMRGFRDIVKLLLTIDGINVNDGCYLMSTSFQHYDKQDFPLYYACKIGDYEMVKWLLKFEDIEVNRAIFNYDVSG</sequence>
<keyword evidence="5" id="KW-1185">Reference proteome</keyword>
<evidence type="ECO:0000313" key="4">
    <source>
        <dbReference type="EMBL" id="EFC35902.1"/>
    </source>
</evidence>
<dbReference type="KEGG" id="ngr:NAEGRDRAFT_76439"/>
<dbReference type="Pfam" id="PF13606">
    <property type="entry name" value="Ank_3"/>
    <property type="match status" value="1"/>
</dbReference>
<dbReference type="PROSITE" id="PS50088">
    <property type="entry name" value="ANK_REPEAT"/>
    <property type="match status" value="1"/>
</dbReference>
<protein>
    <submittedName>
        <fullName evidence="4">Predicted protein</fullName>
    </submittedName>
</protein>
<dbReference type="OrthoDB" id="194358at2759"/>
<accession>D2W4V3</accession>
<dbReference type="Gene3D" id="1.25.40.20">
    <property type="entry name" value="Ankyrin repeat-containing domain"/>
    <property type="match status" value="1"/>
</dbReference>
<evidence type="ECO:0000256" key="2">
    <source>
        <dbReference type="ARBA" id="ARBA00023043"/>
    </source>
</evidence>
<evidence type="ECO:0000256" key="1">
    <source>
        <dbReference type="ARBA" id="ARBA00022737"/>
    </source>
</evidence>
<evidence type="ECO:0000256" key="3">
    <source>
        <dbReference type="PROSITE-ProRule" id="PRU00023"/>
    </source>
</evidence>
<name>D2W4V3_NAEGR</name>
<keyword evidence="2 3" id="KW-0040">ANK repeat</keyword>
<keyword evidence="1" id="KW-0677">Repeat</keyword>
<dbReference type="InterPro" id="IPR036770">
    <property type="entry name" value="Ankyrin_rpt-contain_sf"/>
</dbReference>
<dbReference type="VEuPathDB" id="AmoebaDB:NAEGRDRAFT_76439"/>
<organism evidence="5">
    <name type="scientific">Naegleria gruberi</name>
    <name type="common">Amoeba</name>
    <dbReference type="NCBI Taxonomy" id="5762"/>
    <lineage>
        <taxon>Eukaryota</taxon>
        <taxon>Discoba</taxon>
        <taxon>Heterolobosea</taxon>
        <taxon>Tetramitia</taxon>
        <taxon>Eutetramitia</taxon>
        <taxon>Vahlkampfiidae</taxon>
        <taxon>Naegleria</taxon>
    </lineage>
</organism>
<dbReference type="InterPro" id="IPR002110">
    <property type="entry name" value="Ankyrin_rpt"/>
</dbReference>
<dbReference type="PANTHER" id="PTHR24198">
    <property type="entry name" value="ANKYRIN REPEAT AND PROTEIN KINASE DOMAIN-CONTAINING PROTEIN"/>
    <property type="match status" value="1"/>
</dbReference>
<dbReference type="EMBL" id="GG738990">
    <property type="protein sequence ID" value="EFC35902.1"/>
    <property type="molecule type" value="Genomic_DNA"/>
</dbReference>
<dbReference type="RefSeq" id="XP_002668646.1">
    <property type="nucleotide sequence ID" value="XM_002668600.1"/>
</dbReference>
<dbReference type="InParanoid" id="D2W4V3"/>
<dbReference type="Proteomes" id="UP000006671">
    <property type="component" value="Unassembled WGS sequence"/>
</dbReference>
<dbReference type="PANTHER" id="PTHR24198:SF165">
    <property type="entry name" value="ANKYRIN REPEAT-CONTAINING PROTEIN-RELATED"/>
    <property type="match status" value="1"/>
</dbReference>
<feature type="repeat" description="ANK" evidence="3">
    <location>
        <begin position="32"/>
        <end position="64"/>
    </location>
</feature>
<dbReference type="SMART" id="SM00248">
    <property type="entry name" value="ANK"/>
    <property type="match status" value="3"/>
</dbReference>
<gene>
    <name evidence="4" type="ORF">NAEGRDRAFT_76439</name>
</gene>
<evidence type="ECO:0000313" key="5">
    <source>
        <dbReference type="Proteomes" id="UP000006671"/>
    </source>
</evidence>
<dbReference type="Pfam" id="PF12796">
    <property type="entry name" value="Ank_2"/>
    <property type="match status" value="1"/>
</dbReference>
<dbReference type="GeneID" id="8860689"/>
<proteinExistence type="predicted"/>
<dbReference type="AlphaFoldDB" id="D2W4V3"/>
<reference evidence="4 5" key="1">
    <citation type="journal article" date="2010" name="Cell">
        <title>The genome of Naegleria gruberi illuminates early eukaryotic versatility.</title>
        <authorList>
            <person name="Fritz-Laylin L.K."/>
            <person name="Prochnik S.E."/>
            <person name="Ginger M.L."/>
            <person name="Dacks J.B."/>
            <person name="Carpenter M.L."/>
            <person name="Field M.C."/>
            <person name="Kuo A."/>
            <person name="Paredez A."/>
            <person name="Chapman J."/>
            <person name="Pham J."/>
            <person name="Shu S."/>
            <person name="Neupane R."/>
            <person name="Cipriano M."/>
            <person name="Mancuso J."/>
            <person name="Tu H."/>
            <person name="Salamov A."/>
            <person name="Lindquist E."/>
            <person name="Shapiro H."/>
            <person name="Lucas S."/>
            <person name="Grigoriev I.V."/>
            <person name="Cande W.Z."/>
            <person name="Fulton C."/>
            <person name="Rokhsar D.S."/>
            <person name="Dawson S.C."/>
        </authorList>
    </citation>
    <scope>NUCLEOTIDE SEQUENCE [LARGE SCALE GENOMIC DNA]</scope>
    <source>
        <strain evidence="4 5">NEG-M</strain>
    </source>
</reference>